<feature type="region of interest" description="Disordered" evidence="6">
    <location>
        <begin position="126"/>
        <end position="204"/>
    </location>
</feature>
<dbReference type="Gene3D" id="3.40.50.1980">
    <property type="entry name" value="Nitrogenase molybdenum iron protein domain"/>
    <property type="match status" value="3"/>
</dbReference>
<dbReference type="Proteomes" id="UP000244912">
    <property type="component" value="Unassembled WGS sequence"/>
</dbReference>
<keyword evidence="3" id="KW-0813">Transport</keyword>
<dbReference type="PANTHER" id="PTHR42953">
    <property type="entry name" value="HIGH-AFFINITY ZINC UPTAKE SYSTEM PROTEIN ZNUA-RELATED"/>
    <property type="match status" value="1"/>
</dbReference>
<evidence type="ECO:0000256" key="2">
    <source>
        <dbReference type="ARBA" id="ARBA00015915"/>
    </source>
</evidence>
<name>A0A2R8C0S4_9RHOB</name>
<dbReference type="GO" id="GO:0006829">
    <property type="term" value="P:zinc ion transport"/>
    <property type="evidence" value="ECO:0007669"/>
    <property type="project" value="UniProtKB-KW"/>
</dbReference>
<keyword evidence="8" id="KW-1185">Reference proteome</keyword>
<gene>
    <name evidence="7" type="primary">znuA</name>
    <name evidence="7" type="ORF">PAA8504_03859</name>
</gene>
<evidence type="ECO:0000256" key="4">
    <source>
        <dbReference type="ARBA" id="ARBA00022729"/>
    </source>
</evidence>
<evidence type="ECO:0000256" key="1">
    <source>
        <dbReference type="ARBA" id="ARBA00011028"/>
    </source>
</evidence>
<keyword evidence="5" id="KW-0862">Zinc</keyword>
<keyword evidence="4" id="KW-0732">Signal</keyword>
<reference evidence="7 8" key="1">
    <citation type="submission" date="2018-03" db="EMBL/GenBank/DDBJ databases">
        <authorList>
            <person name="Keele B.F."/>
        </authorList>
    </citation>
    <scope>NUCLEOTIDE SEQUENCE [LARGE SCALE GENOMIC DNA]</scope>
    <source>
        <strain evidence="7 8">CECT 8504</strain>
    </source>
</reference>
<dbReference type="InterPro" id="IPR050492">
    <property type="entry name" value="Bact_metal-bind_prot9"/>
</dbReference>
<dbReference type="OrthoDB" id="7346865at2"/>
<comment type="similarity">
    <text evidence="1">Belongs to the bacterial solute-binding protein 9 family.</text>
</comment>
<evidence type="ECO:0000256" key="5">
    <source>
        <dbReference type="ARBA" id="ARBA00022906"/>
    </source>
</evidence>
<dbReference type="AlphaFoldDB" id="A0A2R8C0S4"/>
<protein>
    <recommendedName>
        <fullName evidence="2">High-affinity zinc uptake system protein ZnuA</fullName>
    </recommendedName>
</protein>
<dbReference type="InterPro" id="IPR006127">
    <property type="entry name" value="ZnuA-like"/>
</dbReference>
<evidence type="ECO:0000313" key="8">
    <source>
        <dbReference type="Proteomes" id="UP000244912"/>
    </source>
</evidence>
<accession>A0A2R8C0S4</accession>
<evidence type="ECO:0000256" key="3">
    <source>
        <dbReference type="ARBA" id="ARBA00022448"/>
    </source>
</evidence>
<organism evidence="7 8">
    <name type="scientific">Palleronia abyssalis</name>
    <dbReference type="NCBI Taxonomy" id="1501240"/>
    <lineage>
        <taxon>Bacteria</taxon>
        <taxon>Pseudomonadati</taxon>
        <taxon>Pseudomonadota</taxon>
        <taxon>Alphaproteobacteria</taxon>
        <taxon>Rhodobacterales</taxon>
        <taxon>Roseobacteraceae</taxon>
        <taxon>Palleronia</taxon>
    </lineage>
</organism>
<dbReference type="SUPFAM" id="SSF53807">
    <property type="entry name" value="Helical backbone' metal receptor"/>
    <property type="match status" value="1"/>
</dbReference>
<dbReference type="PANTHER" id="PTHR42953:SF3">
    <property type="entry name" value="HIGH-AFFINITY ZINC UPTAKE SYSTEM PROTEIN ZNUA"/>
    <property type="match status" value="1"/>
</dbReference>
<keyword evidence="5" id="KW-0406">Ion transport</keyword>
<dbReference type="GO" id="GO:0046872">
    <property type="term" value="F:metal ion binding"/>
    <property type="evidence" value="ECO:0007669"/>
    <property type="project" value="InterPro"/>
</dbReference>
<sequence length="364" mass="39230">MSTPLRSSIAGGVLAAVSATVTTADVPAVAADIAPVHSLVARVMEGVGTPELIVQPGTSPHGYSMRPSEARAVEQADAVFWIGPELTSWLGRTLETLAGDAVVTGLLDAEGTRTLEFREGATFEAHDHGDEDHDAEAHDDHDDGEDAQDHEHAEGHEDGHDHEHDEAEHDHEEEHDHDHEDADHAHDGEGHAHEGVDPHAWLDPENGKAWLDVIAAELSELDPENAETYRSNAAAGQQEIDAASEDVRETLDRIGPLTFVVFHDAYHYFEARFDYEAVGAIALSDASDPSPARVEEVQDTVEALGVECVFAEPQFNQNMVRVVLDGTEGRSGVIDPLGMDIDTGPDFYPDLLHSIADQIAACKG</sequence>
<proteinExistence type="inferred from homology"/>
<evidence type="ECO:0000313" key="7">
    <source>
        <dbReference type="EMBL" id="SPJ26003.1"/>
    </source>
</evidence>
<keyword evidence="5" id="KW-0864">Zinc transport</keyword>
<dbReference type="EMBL" id="ONZF01000013">
    <property type="protein sequence ID" value="SPJ26003.1"/>
    <property type="molecule type" value="Genomic_DNA"/>
</dbReference>
<dbReference type="Pfam" id="PF01297">
    <property type="entry name" value="ZnuA"/>
    <property type="match status" value="1"/>
</dbReference>
<dbReference type="RefSeq" id="WP_108895724.1">
    <property type="nucleotide sequence ID" value="NZ_ONZF01000013.1"/>
</dbReference>
<evidence type="ECO:0000256" key="6">
    <source>
        <dbReference type="SAM" id="MobiDB-lite"/>
    </source>
</evidence>